<accession>A0A1S1MSE5</accession>
<dbReference type="EMBL" id="MKJU01000025">
    <property type="protein sequence ID" value="OHU91625.1"/>
    <property type="molecule type" value="Genomic_DNA"/>
</dbReference>
<evidence type="ECO:0000259" key="1">
    <source>
        <dbReference type="PROSITE" id="PS51782"/>
    </source>
</evidence>
<protein>
    <recommendedName>
        <fullName evidence="1">LysM domain-containing protein</fullName>
    </recommendedName>
</protein>
<dbReference type="InterPro" id="IPR018392">
    <property type="entry name" value="LysM"/>
</dbReference>
<sequence length="651" mass="68742">MDWITPLAEDVKFEENIINGAVTGDYHVYSGEHYLGNVSKSGSMTVKQNHFATTEQTSSTSAMHPVRSEDTLQSLAKAYYGSEDLWYVIADANGLGFGSELQPGTTLEIPGRANEFNSHDAFSPINLSEAIGDTTPEMPYVPPPPAGGCNALASIVMIAVAVVVTGGIGLAYSGPLNPYAVGAIAGAMGSVASQAVGVVTGTIDDFNWGQVAVTAITAGVGRGMGAQLAELGAAAEEGAMIANFATKAGKLTNYGRAAVSVATSLAGAATSKLVNGHSGFSWADVAARAVSAGMGARLPGETQGSEFGLQQFIKDVGYGTLREGVSYGTNRVFGGNRSWNNREVAIDVFGNALGNSIVQEINKQNKPTEKELAIEAGRKGLSKEQLNTLSQRAEATGTSLDELLAARGSEHLYDATDSRFNSNDVFDVSQSYTLLAEQKYSYSDLSLWDKSKVLGGLLIDDVKAVSADIWENKELYGEYFMDDLRSGVIRDRIITAAKAELEIVGGAAQIATGLLAKNLPLGNKMRTGLLAHGLGNFSSGVGNLSDAIYGGDRDYHFTKNVYKSTAEFLGFDPQWGENAFYGVDLAMGATLLAQPTIQTGTVTIQSSGHVPIQIQTVRDAPAIQAMPVPMVVHDSYQIYGAYDSILTEPKK</sequence>
<dbReference type="Pfam" id="PF13988">
    <property type="entry name" value="DUF4225"/>
    <property type="match status" value="1"/>
</dbReference>
<comment type="caution">
    <text evidence="2">The sequence shown here is derived from an EMBL/GenBank/DDBJ whole genome shotgun (WGS) entry which is preliminary data.</text>
</comment>
<dbReference type="Gene3D" id="3.10.350.10">
    <property type="entry name" value="LysM domain"/>
    <property type="match status" value="1"/>
</dbReference>
<dbReference type="Proteomes" id="UP000179786">
    <property type="component" value="Unassembled WGS sequence"/>
</dbReference>
<evidence type="ECO:0000313" key="2">
    <source>
        <dbReference type="EMBL" id="OHU91625.1"/>
    </source>
</evidence>
<dbReference type="InterPro" id="IPR036779">
    <property type="entry name" value="LysM_dom_sf"/>
</dbReference>
<dbReference type="STRING" id="1859457.BET10_12535"/>
<reference evidence="2 3" key="1">
    <citation type="submission" date="2016-09" db="EMBL/GenBank/DDBJ databases">
        <title>Pseudoalteromonas amylolytica sp. nov., isolated from the surface seawater.</title>
        <authorList>
            <person name="Wu Y.-H."/>
            <person name="Cheng H."/>
            <person name="Jin X.-B."/>
            <person name="Wang C.-S."/>
            <person name="Xu X.-W."/>
        </authorList>
    </citation>
    <scope>NUCLEOTIDE SEQUENCE [LARGE SCALE GENOMIC DNA]</scope>
    <source>
        <strain evidence="2 3">JW1</strain>
    </source>
</reference>
<dbReference type="Pfam" id="PF01476">
    <property type="entry name" value="LysM"/>
    <property type="match status" value="1"/>
</dbReference>
<dbReference type="InterPro" id="IPR025320">
    <property type="entry name" value="DUF4225"/>
</dbReference>
<organism evidence="2 3">
    <name type="scientific">Pseudoalteromonas amylolytica</name>
    <dbReference type="NCBI Taxonomy" id="1859457"/>
    <lineage>
        <taxon>Bacteria</taxon>
        <taxon>Pseudomonadati</taxon>
        <taxon>Pseudomonadota</taxon>
        <taxon>Gammaproteobacteria</taxon>
        <taxon>Alteromonadales</taxon>
        <taxon>Pseudoalteromonadaceae</taxon>
        <taxon>Pseudoalteromonas</taxon>
    </lineage>
</organism>
<keyword evidence="3" id="KW-1185">Reference proteome</keyword>
<dbReference type="PROSITE" id="PS51782">
    <property type="entry name" value="LYSM"/>
    <property type="match status" value="1"/>
</dbReference>
<feature type="domain" description="LysM" evidence="1">
    <location>
        <begin position="62"/>
        <end position="109"/>
    </location>
</feature>
<dbReference type="RefSeq" id="WP_070985539.1">
    <property type="nucleotide sequence ID" value="NZ_MKJU01000025.1"/>
</dbReference>
<name>A0A1S1MSE5_9GAMM</name>
<dbReference type="OrthoDB" id="9816400at2"/>
<evidence type="ECO:0000313" key="3">
    <source>
        <dbReference type="Proteomes" id="UP000179786"/>
    </source>
</evidence>
<proteinExistence type="predicted"/>
<dbReference type="AlphaFoldDB" id="A0A1S1MSE5"/>
<gene>
    <name evidence="2" type="ORF">BET10_12535</name>
</gene>